<comment type="subcellular location">
    <subcellularLocation>
        <location evidence="1">Cell projection</location>
        <location evidence="1">Cilium</location>
        <location evidence="1">Flagellum</location>
    </subcellularLocation>
</comment>
<feature type="domain" description="EF-hand" evidence="5">
    <location>
        <begin position="295"/>
        <end position="330"/>
    </location>
</feature>
<dbReference type="SMART" id="SM00394">
    <property type="entry name" value="RIIa"/>
    <property type="match status" value="1"/>
</dbReference>
<dbReference type="GO" id="GO:0005509">
    <property type="term" value="F:calcium ion binding"/>
    <property type="evidence" value="ECO:0007669"/>
    <property type="project" value="InterPro"/>
</dbReference>
<dbReference type="OrthoDB" id="26525at2759"/>
<dbReference type="InterPro" id="IPR002048">
    <property type="entry name" value="EF_hand_dom"/>
</dbReference>
<dbReference type="Pfam" id="PF02197">
    <property type="entry name" value="RIIa"/>
    <property type="match status" value="1"/>
</dbReference>
<dbReference type="EMBL" id="BLBS01000056">
    <property type="protein sequence ID" value="GET92927.1"/>
    <property type="molecule type" value="Genomic_DNA"/>
</dbReference>
<organism evidence="6 7">
    <name type="scientific">Leishmania tarentolae</name>
    <name type="common">Sauroleishmania tarentolae</name>
    <dbReference type="NCBI Taxonomy" id="5689"/>
    <lineage>
        <taxon>Eukaryota</taxon>
        <taxon>Discoba</taxon>
        <taxon>Euglenozoa</taxon>
        <taxon>Kinetoplastea</taxon>
        <taxon>Metakinetoplastina</taxon>
        <taxon>Trypanosomatida</taxon>
        <taxon>Trypanosomatidae</taxon>
        <taxon>Leishmaniinae</taxon>
        <taxon>Leishmania</taxon>
        <taxon>lizard Leishmania</taxon>
    </lineage>
</organism>
<dbReference type="Proteomes" id="UP000419144">
    <property type="component" value="Unassembled WGS sequence"/>
</dbReference>
<dbReference type="Gene3D" id="1.10.238.10">
    <property type="entry name" value="EF-hand"/>
    <property type="match status" value="1"/>
</dbReference>
<name>A0A640KZG3_LEITA</name>
<gene>
    <name evidence="6" type="ORF">LtaPh_3540900</name>
</gene>
<evidence type="ECO:0000259" key="5">
    <source>
        <dbReference type="PROSITE" id="PS50222"/>
    </source>
</evidence>
<dbReference type="VEuPathDB" id="TriTrypDB:LtaPh_3540900"/>
<dbReference type="GO" id="GO:0031514">
    <property type="term" value="C:motile cilium"/>
    <property type="evidence" value="ECO:0007669"/>
    <property type="project" value="UniProtKB-SubCell"/>
</dbReference>
<evidence type="ECO:0000256" key="2">
    <source>
        <dbReference type="ARBA" id="ARBA00022846"/>
    </source>
</evidence>
<dbReference type="AlphaFoldDB" id="A0A640KZG3"/>
<keyword evidence="2" id="KW-0282">Flagellum</keyword>
<dbReference type="PANTHER" id="PTHR14952:SF19">
    <property type="entry name" value="RIIA DOMAIN-CONTAINING PROTEIN"/>
    <property type="match status" value="1"/>
</dbReference>
<comment type="caution">
    <text evidence="6">The sequence shown here is derived from an EMBL/GenBank/DDBJ whole genome shotgun (WGS) entry which is preliminary data.</text>
</comment>
<dbReference type="InterPro" id="IPR011992">
    <property type="entry name" value="EF-hand-dom_pair"/>
</dbReference>
<proteinExistence type="inferred from homology"/>
<accession>A0A640KZG3</accession>
<evidence type="ECO:0000256" key="4">
    <source>
        <dbReference type="ARBA" id="ARBA00035651"/>
    </source>
</evidence>
<keyword evidence="2" id="KW-0969">Cilium</keyword>
<keyword evidence="7" id="KW-1185">Reference proteome</keyword>
<reference evidence="6" key="1">
    <citation type="submission" date="2019-11" db="EMBL/GenBank/DDBJ databases">
        <title>Leishmania tarentolae CDS.</title>
        <authorList>
            <person name="Goto Y."/>
            <person name="Yamagishi J."/>
        </authorList>
    </citation>
    <scope>NUCLEOTIDE SEQUENCE [LARGE SCALE GENOMIC DNA]</scope>
    <source>
        <strain evidence="6">Parrot Tar II</strain>
    </source>
</reference>
<protein>
    <recommendedName>
        <fullName evidence="5">EF-hand domain-containing protein</fullName>
    </recommendedName>
</protein>
<comment type="similarity">
    <text evidence="4">Belongs to the ropporin family.</text>
</comment>
<evidence type="ECO:0000313" key="6">
    <source>
        <dbReference type="EMBL" id="GET92927.1"/>
    </source>
</evidence>
<dbReference type="SUPFAM" id="SSF47473">
    <property type="entry name" value="EF-hand"/>
    <property type="match status" value="1"/>
</dbReference>
<keyword evidence="3" id="KW-0966">Cell projection</keyword>
<dbReference type="PANTHER" id="PTHR14952">
    <property type="entry name" value="ROPPORIN-1-LIKE PROTEIN"/>
    <property type="match status" value="1"/>
</dbReference>
<dbReference type="CDD" id="cd22984">
    <property type="entry name" value="DD_CrRSP7-like"/>
    <property type="match status" value="1"/>
</dbReference>
<evidence type="ECO:0000313" key="7">
    <source>
        <dbReference type="Proteomes" id="UP000419144"/>
    </source>
</evidence>
<dbReference type="PROSITE" id="PS50222">
    <property type="entry name" value="EF_HAND_2"/>
    <property type="match status" value="1"/>
</dbReference>
<dbReference type="InterPro" id="IPR003117">
    <property type="entry name" value="cAMP_dep_PK_reg_su_I/II_a/b"/>
</dbReference>
<sequence length="385" mass="43958">MEVARTLTRSHSACAHHCDIDHVEADYLCSSSSTLSFRLRIFSNSSSFGYSIASYICARIRGCRYHCRSEKREGLNPLRLPSLRESPLIGHTDTHQIYRLLFVFAYMSTETFRERTLATQYQPRQHLPSNFSDVLKEYAREVLRNQPSDILEWSAAYFKKLALETDPLQAKQPPPDHYTPLVEDPERAMLANRMVKVFSTMDVSGSGRLPVSEVRRALTDAFEMTESQALYLLTAPFTTIVEDDGSGMAGDAIEYSPFSHAAVRMIQYFQQHQDFSFDVDSGDAGATVHGMNRYDIEQGFLRIFRLLDEAGTGRLLLKDYQAALENAPYHLTHRDIRVLRLECGTLRDEGDVGPLEVEYEQELPHMFERLLLAEVFNLFEEEGLS</sequence>
<dbReference type="Gene3D" id="1.20.890.10">
    <property type="entry name" value="cAMP-dependent protein kinase regulatory subunit, dimerization-anchoring domain"/>
    <property type="match status" value="1"/>
</dbReference>
<dbReference type="SUPFAM" id="SSF47391">
    <property type="entry name" value="Dimerization-anchoring domain of cAMP-dependent PK regulatory subunit"/>
    <property type="match status" value="1"/>
</dbReference>
<evidence type="ECO:0000256" key="3">
    <source>
        <dbReference type="ARBA" id="ARBA00023273"/>
    </source>
</evidence>
<evidence type="ECO:0000256" key="1">
    <source>
        <dbReference type="ARBA" id="ARBA00004230"/>
    </source>
</evidence>